<dbReference type="Proteomes" id="UP000033632">
    <property type="component" value="Unassembled WGS sequence"/>
</dbReference>
<evidence type="ECO:0000259" key="4">
    <source>
        <dbReference type="Pfam" id="PF00884"/>
    </source>
</evidence>
<evidence type="ECO:0000313" key="5">
    <source>
        <dbReference type="EMBL" id="KKB11377.1"/>
    </source>
</evidence>
<sequence>MGAAGHPVIETPTLDALARAGTRFTNAYSETPVCVPARRSLMTGTDPRTHGDRIAQGTLRMPDLPTLAGTFRDAGYQAAAIGKLHVYPQRDRIGFDDVILAEEGRQLNGCVDDYEAFLAERGHPGQHFLHGMGNNEYGWRPWHLPEELHPTNWIAMQAARTIKRRDPTRPGFWYVSFTAPHPPLVPLASYFERYARRDVDEPATADWSAAMDNLPPALQSMRHYWPALPPEQLADMRRAYYALCTHIDHQLRIIIGTLREEGILDDTVVLFTSDHGDMLGDHGLYAKRLMYEASANIPMILMGAASDGDRVAPGTVDDRLCGLQDVMATLLDLCGIEVPSTCTGLSMVGAERRDTFYGECSEGLEATRMVHDGRFKLIWYPVGNRFQLFDLDADPGETRDLAASRDHQDRLAVLRQVLRDNLYGSDLAYVVDGEIVGTPAVEVRARPNRGLSGQRGLQYPPLPYRDPKLATRTL</sequence>
<keyword evidence="6" id="KW-1185">Reference proteome</keyword>
<feature type="compositionally biased region" description="Basic and acidic residues" evidence="3">
    <location>
        <begin position="465"/>
        <end position="474"/>
    </location>
</feature>
<dbReference type="Pfam" id="PF00884">
    <property type="entry name" value="Sulfatase"/>
    <property type="match status" value="1"/>
</dbReference>
<accession>A0A0F5FT58</accession>
<dbReference type="SUPFAM" id="SSF53649">
    <property type="entry name" value="Alkaline phosphatase-like"/>
    <property type="match status" value="1"/>
</dbReference>
<evidence type="ECO:0000313" key="6">
    <source>
        <dbReference type="Proteomes" id="UP000033632"/>
    </source>
</evidence>
<dbReference type="EMBL" id="JZEX01000119">
    <property type="protein sequence ID" value="KKB11377.1"/>
    <property type="molecule type" value="Genomic_DNA"/>
</dbReference>
<dbReference type="STRING" id="443610.VE25_13490"/>
<keyword evidence="2" id="KW-0378">Hydrolase</keyword>
<protein>
    <submittedName>
        <fullName evidence="5">Arylsulfatase</fullName>
    </submittedName>
</protein>
<dbReference type="GO" id="GO:0005737">
    <property type="term" value="C:cytoplasm"/>
    <property type="evidence" value="ECO:0007669"/>
    <property type="project" value="TreeGrafter"/>
</dbReference>
<dbReference type="PATRIC" id="fig|443610.3.peg.940"/>
<gene>
    <name evidence="5" type="ORF">VE25_13490</name>
</gene>
<dbReference type="OrthoDB" id="9795675at2"/>
<dbReference type="AlphaFoldDB" id="A0A0F5FT58"/>
<dbReference type="GO" id="GO:0046872">
    <property type="term" value="F:metal ion binding"/>
    <property type="evidence" value="ECO:0007669"/>
    <property type="project" value="UniProtKB-KW"/>
</dbReference>
<dbReference type="PANTHER" id="PTHR45953:SF1">
    <property type="entry name" value="IDURONATE 2-SULFATASE"/>
    <property type="match status" value="1"/>
</dbReference>
<keyword evidence="1" id="KW-0479">Metal-binding</keyword>
<evidence type="ECO:0000256" key="3">
    <source>
        <dbReference type="SAM" id="MobiDB-lite"/>
    </source>
</evidence>
<dbReference type="InterPro" id="IPR017850">
    <property type="entry name" value="Alkaline_phosphatase_core_sf"/>
</dbReference>
<evidence type="ECO:0000256" key="1">
    <source>
        <dbReference type="ARBA" id="ARBA00022723"/>
    </source>
</evidence>
<feature type="region of interest" description="Disordered" evidence="3">
    <location>
        <begin position="447"/>
        <end position="474"/>
    </location>
</feature>
<dbReference type="InterPro" id="IPR000917">
    <property type="entry name" value="Sulfatase_N"/>
</dbReference>
<comment type="caution">
    <text evidence="5">The sequence shown here is derived from an EMBL/GenBank/DDBJ whole genome shotgun (WGS) entry which is preliminary data.</text>
</comment>
<reference evidence="5 6" key="1">
    <citation type="submission" date="2015-03" db="EMBL/GenBank/DDBJ databases">
        <authorList>
            <person name="Hassan Y.I."/>
            <person name="Lepp D."/>
            <person name="Li X.-Z."/>
            <person name="Zhou T."/>
        </authorList>
    </citation>
    <scope>NUCLEOTIDE SEQUENCE [LARGE SCALE GENOMIC DNA]</scope>
    <source>
        <strain evidence="5 6">BD-c194</strain>
    </source>
</reference>
<feature type="domain" description="Sulfatase N-terminal" evidence="4">
    <location>
        <begin position="1"/>
        <end position="336"/>
    </location>
</feature>
<evidence type="ECO:0000256" key="2">
    <source>
        <dbReference type="ARBA" id="ARBA00022801"/>
    </source>
</evidence>
<dbReference type="PANTHER" id="PTHR45953">
    <property type="entry name" value="IDURONATE 2-SULFATASE"/>
    <property type="match status" value="1"/>
</dbReference>
<name>A0A0F5FT58_9HYPH</name>
<dbReference type="GO" id="GO:0008484">
    <property type="term" value="F:sulfuric ester hydrolase activity"/>
    <property type="evidence" value="ECO:0007669"/>
    <property type="project" value="TreeGrafter"/>
</dbReference>
<dbReference type="Gene3D" id="3.40.720.10">
    <property type="entry name" value="Alkaline Phosphatase, subunit A"/>
    <property type="match status" value="1"/>
</dbReference>
<organism evidence="5 6">
    <name type="scientific">Devosia geojensis</name>
    <dbReference type="NCBI Taxonomy" id="443610"/>
    <lineage>
        <taxon>Bacteria</taxon>
        <taxon>Pseudomonadati</taxon>
        <taxon>Pseudomonadota</taxon>
        <taxon>Alphaproteobacteria</taxon>
        <taxon>Hyphomicrobiales</taxon>
        <taxon>Devosiaceae</taxon>
        <taxon>Devosia</taxon>
    </lineage>
</organism>
<proteinExistence type="predicted"/>